<dbReference type="InParanoid" id="A0A6P7F3W8"/>
<dbReference type="Pfam" id="PF26215">
    <property type="entry name" value="HTH_animal"/>
    <property type="match status" value="1"/>
</dbReference>
<dbReference type="PROSITE" id="PS50878">
    <property type="entry name" value="RT_POL"/>
    <property type="match status" value="1"/>
</dbReference>
<gene>
    <name evidence="3" type="primary">LOC114324533</name>
</gene>
<dbReference type="AlphaFoldDB" id="A0A6P7F3W8"/>
<feature type="region of interest" description="Disordered" evidence="1">
    <location>
        <begin position="337"/>
        <end position="377"/>
    </location>
</feature>
<proteinExistence type="predicted"/>
<name>A0A6P7F3W8_DIAVI</name>
<protein>
    <submittedName>
        <fullName evidence="3">Uncharacterized protein LOC114324533</fullName>
    </submittedName>
</protein>
<evidence type="ECO:0000256" key="1">
    <source>
        <dbReference type="SAM" id="MobiDB-lite"/>
    </source>
</evidence>
<dbReference type="CDD" id="cd00304">
    <property type="entry name" value="RT_like"/>
    <property type="match status" value="1"/>
</dbReference>
<dbReference type="PANTHER" id="PTHR21301:SF11">
    <property type="entry name" value="GIY-YIG DOMAIN-CONTAINING PROTEIN"/>
    <property type="match status" value="1"/>
</dbReference>
<dbReference type="InterPro" id="IPR058912">
    <property type="entry name" value="HTH_animal"/>
</dbReference>
<organism evidence="3">
    <name type="scientific">Diabrotica virgifera virgifera</name>
    <name type="common">western corn rootworm</name>
    <dbReference type="NCBI Taxonomy" id="50390"/>
    <lineage>
        <taxon>Eukaryota</taxon>
        <taxon>Metazoa</taxon>
        <taxon>Ecdysozoa</taxon>
        <taxon>Arthropoda</taxon>
        <taxon>Hexapoda</taxon>
        <taxon>Insecta</taxon>
        <taxon>Pterygota</taxon>
        <taxon>Neoptera</taxon>
        <taxon>Endopterygota</taxon>
        <taxon>Coleoptera</taxon>
        <taxon>Polyphaga</taxon>
        <taxon>Cucujiformia</taxon>
        <taxon>Chrysomeloidea</taxon>
        <taxon>Chrysomelidae</taxon>
        <taxon>Galerucinae</taxon>
        <taxon>Diabroticina</taxon>
        <taxon>Diabroticites</taxon>
        <taxon>Diabrotica</taxon>
    </lineage>
</organism>
<feature type="compositionally biased region" description="Polar residues" evidence="1">
    <location>
        <begin position="340"/>
        <end position="356"/>
    </location>
</feature>
<sequence length="377" mass="42886">MGSPLSPVIADIYMEHLETLAMSSSNLKPTCWLRYVDDTFVICPHGKDTFDLFLSHMNGIHPSIQFAMEVESEASLPFLNVIIQKQPSHSFSYSVYRKPTHTNWYLNSQSHHHPAQPSSVGNTLVSRSIRLSDDKHRPSKINSIRQTLLQNGYHKSQINRSIQKHLNPIPSNTESFPPYQPQIFLLFIKGVTDKISRTFTPLNIKTVFTTHSKLSNLLPTDIHRTDKPTNPKPYLLTFYICKIFRHYFNLSPTSYSDRSQNRFGGSKTITLVYSLKSRIIRKAIEIEKCPDSLNTRDDAKRLSATWRPLLQRLTAPTDPAQASLAHTIPVHTESIKAATQAKTGRHSTLSSRQVETSVPLDRSPREQDTTGKSRVRE</sequence>
<dbReference type="PANTHER" id="PTHR21301">
    <property type="entry name" value="REVERSE TRANSCRIPTASE"/>
    <property type="match status" value="1"/>
</dbReference>
<accession>A0A6P7F3W8</accession>
<reference evidence="3" key="1">
    <citation type="submission" date="2025-08" db="UniProtKB">
        <authorList>
            <consortium name="RefSeq"/>
        </authorList>
    </citation>
    <scope>IDENTIFICATION</scope>
    <source>
        <tissue evidence="3">Whole insect</tissue>
    </source>
</reference>
<evidence type="ECO:0000313" key="3">
    <source>
        <dbReference type="RefSeq" id="XP_028128195.1"/>
    </source>
</evidence>
<feature type="domain" description="Reverse transcriptase" evidence="2">
    <location>
        <begin position="1"/>
        <end position="95"/>
    </location>
</feature>
<dbReference type="InterPro" id="IPR000477">
    <property type="entry name" value="RT_dom"/>
</dbReference>
<dbReference type="RefSeq" id="XP_028128195.1">
    <property type="nucleotide sequence ID" value="XM_028272394.1"/>
</dbReference>
<feature type="compositionally biased region" description="Basic and acidic residues" evidence="1">
    <location>
        <begin position="362"/>
        <end position="377"/>
    </location>
</feature>
<evidence type="ECO:0000259" key="2">
    <source>
        <dbReference type="PROSITE" id="PS50878"/>
    </source>
</evidence>